<keyword evidence="1" id="KW-0862">Zinc</keyword>
<dbReference type="GO" id="GO:0003676">
    <property type="term" value="F:nucleic acid binding"/>
    <property type="evidence" value="ECO:0007669"/>
    <property type="project" value="InterPro"/>
</dbReference>
<accession>U6ML59</accession>
<keyword evidence="5" id="KW-1185">Reference proteome</keyword>
<dbReference type="VEuPathDB" id="ToxoDB:ENH_00036830"/>
<dbReference type="Pfam" id="PF00098">
    <property type="entry name" value="zf-CCHC"/>
    <property type="match status" value="1"/>
</dbReference>
<feature type="region of interest" description="Disordered" evidence="2">
    <location>
        <begin position="231"/>
        <end position="262"/>
    </location>
</feature>
<protein>
    <recommendedName>
        <fullName evidence="3">CCHC-type domain-containing protein</fullName>
    </recommendedName>
</protein>
<feature type="domain" description="CCHC-type" evidence="3">
    <location>
        <begin position="217"/>
        <end position="231"/>
    </location>
</feature>
<feature type="region of interest" description="Disordered" evidence="2">
    <location>
        <begin position="51"/>
        <end position="72"/>
    </location>
</feature>
<gene>
    <name evidence="4" type="ORF">ENH_00036830</name>
</gene>
<proteinExistence type="predicted"/>
<evidence type="ECO:0000313" key="5">
    <source>
        <dbReference type="Proteomes" id="UP000030754"/>
    </source>
</evidence>
<feature type="compositionally biased region" description="Basic and acidic residues" evidence="2">
    <location>
        <begin position="231"/>
        <end position="244"/>
    </location>
</feature>
<dbReference type="GeneID" id="25473845"/>
<dbReference type="RefSeq" id="XP_013440546.1">
    <property type="nucleotide sequence ID" value="XM_013585092.1"/>
</dbReference>
<reference evidence="4" key="1">
    <citation type="submission" date="2013-10" db="EMBL/GenBank/DDBJ databases">
        <title>Genomic analysis of the causative agents of coccidiosis in chickens.</title>
        <authorList>
            <person name="Reid A.J."/>
            <person name="Blake D."/>
            <person name="Billington K."/>
            <person name="Browne H."/>
            <person name="Dunn M."/>
            <person name="Hung S."/>
            <person name="Kawahara F."/>
            <person name="Miranda-Saavedra D."/>
            <person name="Mourier T."/>
            <person name="Nagra H."/>
            <person name="Otto T.D."/>
            <person name="Rawlings N."/>
            <person name="Sanchez A."/>
            <person name="Sanders M."/>
            <person name="Subramaniam C."/>
            <person name="Tay Y."/>
            <person name="Dear P."/>
            <person name="Doerig C."/>
            <person name="Gruber A."/>
            <person name="Parkinson J."/>
            <person name="Shirley M."/>
            <person name="Wan K.L."/>
            <person name="Berriman M."/>
            <person name="Tomley F."/>
            <person name="Pain A."/>
        </authorList>
    </citation>
    <scope>NUCLEOTIDE SEQUENCE [LARGE SCALE GENOMIC DNA]</scope>
    <source>
        <strain evidence="4">Houghton</strain>
    </source>
</reference>
<keyword evidence="1" id="KW-0479">Metal-binding</keyword>
<dbReference type="SUPFAM" id="SSF57756">
    <property type="entry name" value="Retrovirus zinc finger-like domains"/>
    <property type="match status" value="1"/>
</dbReference>
<dbReference type="InterPro" id="IPR001878">
    <property type="entry name" value="Znf_CCHC"/>
</dbReference>
<organism evidence="4 5">
    <name type="scientific">Eimeria necatrix</name>
    <dbReference type="NCBI Taxonomy" id="51315"/>
    <lineage>
        <taxon>Eukaryota</taxon>
        <taxon>Sar</taxon>
        <taxon>Alveolata</taxon>
        <taxon>Apicomplexa</taxon>
        <taxon>Conoidasida</taxon>
        <taxon>Coccidia</taxon>
        <taxon>Eucoccidiorida</taxon>
        <taxon>Eimeriorina</taxon>
        <taxon>Eimeriidae</taxon>
        <taxon>Eimeria</taxon>
    </lineage>
</organism>
<dbReference type="Pfam" id="PF24626">
    <property type="entry name" value="SH3_Tf2-1"/>
    <property type="match status" value="1"/>
</dbReference>
<sequence>MSICKLEVSADTRRLRLVVAQTPARTTAPPDHENKDRDAYSMSVSKVLRATRASHGHATPELTVKDRPHGHKDAPIANVAGLSGDSAYEYTDQFAAVAERGVESTPEQLADYYCSGLPDGLHLLITIKGQVKHSSWEQAATAAARLYETKQTVLELQERSSRAIRAAVQARGTQRNHQNETSLAGNPGNCYQYQCRGYPRLLYPRKGERTKRQAKACRKCGVVGHCARDCPPYDRGRSQPEGKSSRQPTRHRTETTEPLSNKLRLSSKHLPALDSFPKFERRYQGPSEVIDCVTAVVYRPALPLTYEYHNVFHASQLVPHRRRLPRLVTQDADAGWTPIRKVAGNPTQQQEVDYSLPPPAGLAAFHDEEGGRTSHCIGSRHYHYERIENEEAEIMCYE</sequence>
<dbReference type="Proteomes" id="UP000030754">
    <property type="component" value="Unassembled WGS sequence"/>
</dbReference>
<dbReference type="GO" id="GO:0008270">
    <property type="term" value="F:zinc ion binding"/>
    <property type="evidence" value="ECO:0007669"/>
    <property type="project" value="UniProtKB-KW"/>
</dbReference>
<evidence type="ECO:0000313" key="4">
    <source>
        <dbReference type="EMBL" id="CDJ63184.1"/>
    </source>
</evidence>
<dbReference type="InterPro" id="IPR056924">
    <property type="entry name" value="SH3_Tf2-1"/>
</dbReference>
<dbReference type="EMBL" id="HG722734">
    <property type="protein sequence ID" value="CDJ63184.1"/>
    <property type="molecule type" value="Genomic_DNA"/>
</dbReference>
<dbReference type="OrthoDB" id="3863715at2759"/>
<evidence type="ECO:0000259" key="3">
    <source>
        <dbReference type="PROSITE" id="PS50158"/>
    </source>
</evidence>
<evidence type="ECO:0000256" key="2">
    <source>
        <dbReference type="SAM" id="MobiDB-lite"/>
    </source>
</evidence>
<dbReference type="InterPro" id="IPR036875">
    <property type="entry name" value="Znf_CCHC_sf"/>
</dbReference>
<keyword evidence="1" id="KW-0863">Zinc-finger</keyword>
<dbReference type="PROSITE" id="PS50158">
    <property type="entry name" value="ZF_CCHC"/>
    <property type="match status" value="1"/>
</dbReference>
<name>U6ML59_9EIME</name>
<reference evidence="4" key="2">
    <citation type="submission" date="2013-10" db="EMBL/GenBank/DDBJ databases">
        <authorList>
            <person name="Aslett M."/>
        </authorList>
    </citation>
    <scope>NUCLEOTIDE SEQUENCE [LARGE SCALE GENOMIC DNA]</scope>
    <source>
        <strain evidence="4">Houghton</strain>
    </source>
</reference>
<feature type="compositionally biased region" description="Basic and acidic residues" evidence="2">
    <location>
        <begin position="63"/>
        <end position="72"/>
    </location>
</feature>
<evidence type="ECO:0000256" key="1">
    <source>
        <dbReference type="PROSITE-ProRule" id="PRU00047"/>
    </source>
</evidence>
<dbReference type="AlphaFoldDB" id="U6ML59"/>